<protein>
    <recommendedName>
        <fullName evidence="3">Cullin, a subunit of E3 ubiquitin ligase</fullName>
    </recommendedName>
</protein>
<gene>
    <name evidence="1" type="ORF">D806_002680</name>
</gene>
<proteinExistence type="predicted"/>
<dbReference type="AlphaFoldDB" id="A0A2U9PHQ3"/>
<reference evidence="1 2" key="1">
    <citation type="journal article" date="2013" name="Genome Announc.">
        <title>Draft genome sequence of MKD8, a conjugal recipient Mycobacterium smegmatis strain.</title>
        <authorList>
            <person name="Gray T.A."/>
            <person name="Palumbo M.J."/>
            <person name="Derbyshire K.M."/>
        </authorList>
    </citation>
    <scope>NUCLEOTIDE SEQUENCE [LARGE SCALE GENOMIC DNA]</scope>
    <source>
        <strain evidence="1 2">MKD8</strain>
    </source>
</reference>
<evidence type="ECO:0000313" key="1">
    <source>
        <dbReference type="EMBL" id="AWT51262.1"/>
    </source>
</evidence>
<dbReference type="EMBL" id="CP027541">
    <property type="protein sequence ID" value="AWT51262.1"/>
    <property type="molecule type" value="Genomic_DNA"/>
</dbReference>
<sequence length="300" mass="34310">MRQLIVGSQALAEGTVTEHELRRWYRRMYRDIYIPAGYTPTLIDHIDGAWLRSGRQGIVAGVAASALFGADWVDAGIAVEMVWDNTRPPRGIIARDERIEDDEITTAQCITVTTPARTAFDLGRHLRRSEALARMDALMRATAFSPDDVAALAERYRGARGIRQLRELLPLVDDGAESPRETRTRLLLLDAGFPRPTTQIPAVDQRGRLVRMLDMGWEEFMVAAEYDGDQHRTERARYVKDIRVWPKLRELGWDVIRVIKEDRDSDVLQRVHRALVARGWDGKLLPRLRSLQDRHISRPT</sequence>
<reference evidence="2" key="2">
    <citation type="submission" date="2018-03" db="EMBL/GenBank/DDBJ databases">
        <authorList>
            <person name="Derbyshire K."/>
            <person name="Gray T.A."/>
            <person name="Champion M."/>
        </authorList>
    </citation>
    <scope>NUCLEOTIDE SEQUENCE [LARGE SCALE GENOMIC DNA]</scope>
    <source>
        <strain evidence="2">MKD8</strain>
    </source>
</reference>
<evidence type="ECO:0008006" key="3">
    <source>
        <dbReference type="Google" id="ProtNLM"/>
    </source>
</evidence>
<name>A0A2U9PHQ3_MYCSE</name>
<dbReference type="Proteomes" id="UP000011200">
    <property type="component" value="Chromosome"/>
</dbReference>
<dbReference type="RefSeq" id="WP_003891598.1">
    <property type="nucleotide sequence ID" value="NZ_CP027541.1"/>
</dbReference>
<evidence type="ECO:0000313" key="2">
    <source>
        <dbReference type="Proteomes" id="UP000011200"/>
    </source>
</evidence>
<organism evidence="1 2">
    <name type="scientific">Mycolicibacterium smegmatis (strain MKD8)</name>
    <name type="common">Mycobacterium smegmatis</name>
    <dbReference type="NCBI Taxonomy" id="1214915"/>
    <lineage>
        <taxon>Bacteria</taxon>
        <taxon>Bacillati</taxon>
        <taxon>Actinomycetota</taxon>
        <taxon>Actinomycetes</taxon>
        <taxon>Mycobacteriales</taxon>
        <taxon>Mycobacteriaceae</taxon>
        <taxon>Mycolicibacterium</taxon>
    </lineage>
</organism>
<accession>A0A2U9PHQ3</accession>